<organismHost>
    <name type="scientific">Homo sapiens</name>
    <name type="common">Human</name>
    <dbReference type="NCBI Taxonomy" id="9606"/>
</organismHost>
<evidence type="ECO:0000256" key="21">
    <source>
        <dbReference type="ARBA" id="ARBA00023046"/>
    </source>
</evidence>
<keyword evidence="19" id="KW-1043">Host membrane</keyword>
<evidence type="ECO:0000256" key="7">
    <source>
        <dbReference type="ARBA" id="ARBA00022561"/>
    </source>
</evidence>
<dbReference type="Pfam" id="PF08705">
    <property type="entry name" value="Gag_p6"/>
    <property type="match status" value="1"/>
</dbReference>
<keyword evidence="9 28" id="KW-0945">Host-virus interaction</keyword>
<keyword evidence="6" id="KW-0597">Phosphoprotein</keyword>
<dbReference type="InterPro" id="IPR014817">
    <property type="entry name" value="Gag_p6"/>
</dbReference>
<evidence type="ECO:0000256" key="13">
    <source>
        <dbReference type="ARBA" id="ARBA00022723"/>
    </source>
</evidence>
<dbReference type="GO" id="GO:0020002">
    <property type="term" value="C:host cell plasma membrane"/>
    <property type="evidence" value="ECO:0007669"/>
    <property type="project" value="UniProtKB-SubCell"/>
</dbReference>
<proteinExistence type="inferred from homology"/>
<evidence type="ECO:0000256" key="29">
    <source>
        <dbReference type="SAM" id="MobiDB-lite"/>
    </source>
</evidence>
<dbReference type="GO" id="GO:0039702">
    <property type="term" value="P:viral budding via host ESCRT complex"/>
    <property type="evidence" value="ECO:0007669"/>
    <property type="project" value="UniProtKB-KW"/>
</dbReference>
<dbReference type="Gene3D" id="6.10.250.390">
    <property type="match status" value="1"/>
</dbReference>
<keyword evidence="20 28" id="KW-0694">RNA-binding</keyword>
<dbReference type="FunFam" id="1.10.1200.30:FF:000001">
    <property type="entry name" value="Gag polyprotein"/>
    <property type="match status" value="1"/>
</dbReference>
<dbReference type="Gene3D" id="4.10.60.10">
    <property type="entry name" value="Zinc finger, CCHC-type"/>
    <property type="match status" value="1"/>
</dbReference>
<dbReference type="SUPFAM" id="SSF57756">
    <property type="entry name" value="Retrovirus zinc finger-like domains"/>
    <property type="match status" value="1"/>
</dbReference>
<dbReference type="InterPro" id="IPR010999">
    <property type="entry name" value="Retrovr_matrix"/>
</dbReference>
<keyword evidence="8 28" id="KW-1048">Host nucleus</keyword>
<dbReference type="SUPFAM" id="SSF47353">
    <property type="entry name" value="Retrovirus capsid dimerization domain-like"/>
    <property type="match status" value="1"/>
</dbReference>
<keyword evidence="18 28" id="KW-0946">Virion</keyword>
<comment type="PTM">
    <molecule>Gag-Pol polyprotein</molecule>
    <text evidence="28">Specific enzymatic cleavages by the viral protease yield mature proteins.</text>
</comment>
<dbReference type="GO" id="GO:0008270">
    <property type="term" value="F:zinc ion binding"/>
    <property type="evidence" value="ECO:0007669"/>
    <property type="project" value="UniProtKB-KW"/>
</dbReference>
<evidence type="ECO:0000256" key="3">
    <source>
        <dbReference type="ARBA" id="ARBA00008364"/>
    </source>
</evidence>
<dbReference type="InterPro" id="IPR036875">
    <property type="entry name" value="Znf_CCHC_sf"/>
</dbReference>
<dbReference type="Gene3D" id="1.10.1200.30">
    <property type="match status" value="1"/>
</dbReference>
<evidence type="ECO:0000256" key="17">
    <source>
        <dbReference type="ARBA" id="ARBA00022833"/>
    </source>
</evidence>
<keyword evidence="21" id="KW-1039">Host endosome</keyword>
<evidence type="ECO:0000256" key="14">
    <source>
        <dbReference type="ARBA" id="ARBA00022737"/>
    </source>
</evidence>
<dbReference type="SUPFAM" id="SSF47836">
    <property type="entry name" value="Retroviral matrix proteins"/>
    <property type="match status" value="1"/>
</dbReference>
<dbReference type="GO" id="GO:0055036">
    <property type="term" value="C:virion membrane"/>
    <property type="evidence" value="ECO:0007669"/>
    <property type="project" value="UniProtKB-SubCell"/>
</dbReference>
<feature type="region of interest" description="Disordered" evidence="29">
    <location>
        <begin position="436"/>
        <end position="495"/>
    </location>
</feature>
<dbReference type="Pfam" id="PF00098">
    <property type="entry name" value="zf-CCHC"/>
    <property type="match status" value="2"/>
</dbReference>
<evidence type="ECO:0000256" key="23">
    <source>
        <dbReference type="ARBA" id="ARBA00023136"/>
    </source>
</evidence>
<evidence type="ECO:0000259" key="30">
    <source>
        <dbReference type="PROSITE" id="PS50158"/>
    </source>
</evidence>
<comment type="similarity">
    <text evidence="3">Belongs to the primate lentivirus group gag polyprotein family.</text>
</comment>
<dbReference type="GO" id="GO:0042025">
    <property type="term" value="C:host cell nucleus"/>
    <property type="evidence" value="ECO:0007669"/>
    <property type="project" value="UniProtKB-SubCell"/>
</dbReference>
<dbReference type="PANTHER" id="PTHR40389:SF3">
    <property type="entry name" value="IGE-BINDING PROTEIN"/>
    <property type="match status" value="1"/>
</dbReference>
<dbReference type="InterPro" id="IPR008916">
    <property type="entry name" value="Retrov_capsid_C"/>
</dbReference>
<feature type="region of interest" description="Disordered" evidence="29">
    <location>
        <begin position="103"/>
        <end position="128"/>
    </location>
</feature>
<keyword evidence="5" id="KW-1032">Host cell membrane</keyword>
<organism evidence="31">
    <name type="scientific">Human immunodeficiency virus type 1</name>
    <name type="common">HIV-1</name>
    <dbReference type="NCBI Taxonomy" id="11676"/>
    <lineage>
        <taxon>Viruses</taxon>
        <taxon>Riboviria</taxon>
        <taxon>Pararnavirae</taxon>
        <taxon>Artverviricota</taxon>
        <taxon>Revtraviricetes</taxon>
        <taxon>Ortervirales</taxon>
        <taxon>Retroviridae</taxon>
        <taxon>Orthoretrovirinae</taxon>
        <taxon>Lentivirus</taxon>
        <taxon>Lentivirus humimdef1</taxon>
    </lineage>
</organism>
<feature type="compositionally biased region" description="Polar residues" evidence="29">
    <location>
        <begin position="110"/>
        <end position="128"/>
    </location>
</feature>
<evidence type="ECO:0000256" key="22">
    <source>
        <dbReference type="ARBA" id="ARBA00023086"/>
    </source>
</evidence>
<evidence type="ECO:0000256" key="2">
    <source>
        <dbReference type="ARBA" id="ARBA00004560"/>
    </source>
</evidence>
<dbReference type="InterPro" id="IPR012344">
    <property type="entry name" value="Matrix_HIV/RSV_N"/>
</dbReference>
<dbReference type="GO" id="GO:0019013">
    <property type="term" value="C:viral nucleocapsid"/>
    <property type="evidence" value="ECO:0007669"/>
    <property type="project" value="UniProtKB-KW"/>
</dbReference>
<dbReference type="PROSITE" id="PS50158">
    <property type="entry name" value="ZF_CCHC"/>
    <property type="match status" value="2"/>
</dbReference>
<keyword evidence="23" id="KW-0472">Membrane</keyword>
<evidence type="ECO:0000256" key="15">
    <source>
        <dbReference type="ARBA" id="ARBA00022758"/>
    </source>
</evidence>
<dbReference type="PANTHER" id="PTHR40389">
    <property type="entry name" value="ENDOGENOUS RETROVIRUS GROUP K MEMBER 24 GAG POLYPROTEIN-RELATED"/>
    <property type="match status" value="1"/>
</dbReference>
<dbReference type="EMBL" id="KY953203">
    <property type="protein sequence ID" value="ATZ77162.1"/>
    <property type="molecule type" value="Genomic_RNA"/>
</dbReference>
<keyword evidence="25" id="KW-0449">Lipoprotein</keyword>
<dbReference type="InterPro" id="IPR045345">
    <property type="entry name" value="Gag_p24_C"/>
</dbReference>
<accession>A0A2H4ULU9</accession>
<keyword evidence="22 28" id="KW-0543">Viral nucleoprotein</keyword>
<keyword evidence="15" id="KW-0688">Ribosomal frameshifting</keyword>
<keyword evidence="10" id="KW-1188">Viral release from host cell</keyword>
<dbReference type="GO" id="GO:0005198">
    <property type="term" value="F:structural molecule activity"/>
    <property type="evidence" value="ECO:0007669"/>
    <property type="project" value="InterPro"/>
</dbReference>
<keyword evidence="16 27" id="KW-0863">Zinc-finger</keyword>
<dbReference type="Gene3D" id="1.20.5.760">
    <property type="entry name" value="Single helix bin"/>
    <property type="match status" value="1"/>
</dbReference>
<dbReference type="Pfam" id="PF19317">
    <property type="entry name" value="Gag_p24_C"/>
    <property type="match status" value="1"/>
</dbReference>
<dbReference type="Gene3D" id="1.10.150.90">
    <property type="entry name" value="Immunodeficiency lentiviruses, gag gene matrix protein p17"/>
    <property type="match status" value="1"/>
</dbReference>
<gene>
    <name evidence="31" type="primary">gag</name>
</gene>
<evidence type="ECO:0000256" key="18">
    <source>
        <dbReference type="ARBA" id="ARBA00022844"/>
    </source>
</evidence>
<dbReference type="SMART" id="SM00343">
    <property type="entry name" value="ZnF_C2HC"/>
    <property type="match status" value="2"/>
</dbReference>
<evidence type="ECO:0000256" key="26">
    <source>
        <dbReference type="ARBA" id="ARBA00037826"/>
    </source>
</evidence>
<comment type="subcellular location">
    <molecule>Matrix protein p17</molecule>
    <subcellularLocation>
        <location evidence="28">Virion membrane</location>
        <topology evidence="28">Lipid-anchor</topology>
    </subcellularLocation>
    <subcellularLocation>
        <location evidence="28">Host nucleus</location>
    </subcellularLocation>
    <subcellularLocation>
        <location evidence="28">Host cytoplasm</location>
    </subcellularLocation>
</comment>
<evidence type="ECO:0000256" key="4">
    <source>
        <dbReference type="ARBA" id="ARBA00022462"/>
    </source>
</evidence>
<keyword evidence="12" id="KW-0519">Myristate</keyword>
<dbReference type="Pfam" id="PF00607">
    <property type="entry name" value="Gag_p24"/>
    <property type="match status" value="1"/>
</dbReference>
<evidence type="ECO:0000256" key="6">
    <source>
        <dbReference type="ARBA" id="ARBA00022553"/>
    </source>
</evidence>
<dbReference type="InterPro" id="IPR001878">
    <property type="entry name" value="Znf_CCHC"/>
</dbReference>
<dbReference type="GO" id="GO:0075523">
    <property type="term" value="P:viral translational frameshifting"/>
    <property type="evidence" value="ECO:0007669"/>
    <property type="project" value="UniProtKB-KW"/>
</dbReference>
<evidence type="ECO:0000256" key="28">
    <source>
        <dbReference type="RuleBase" id="RU004487"/>
    </source>
</evidence>
<evidence type="ECO:0000256" key="19">
    <source>
        <dbReference type="ARBA" id="ARBA00022870"/>
    </source>
</evidence>
<dbReference type="Gene3D" id="1.10.375.10">
    <property type="entry name" value="Human Immunodeficiency Virus Type 1 Capsid Protein"/>
    <property type="match status" value="1"/>
</dbReference>
<dbReference type="Pfam" id="PF00540">
    <property type="entry name" value="Gag_p17"/>
    <property type="match status" value="1"/>
</dbReference>
<evidence type="ECO:0000256" key="10">
    <source>
        <dbReference type="ARBA" id="ARBA00022612"/>
    </source>
</evidence>
<feature type="domain" description="CCHC-type" evidence="30">
    <location>
        <begin position="412"/>
        <end position="427"/>
    </location>
</feature>
<evidence type="ECO:0000256" key="16">
    <source>
        <dbReference type="ARBA" id="ARBA00022771"/>
    </source>
</evidence>
<dbReference type="InterPro" id="IPR008919">
    <property type="entry name" value="Retrov_capsid_N"/>
</dbReference>
<keyword evidence="7 28" id="KW-0167">Capsid protein</keyword>
<reference evidence="31" key="1">
    <citation type="submission" date="2017-04" db="EMBL/GenBank/DDBJ databases">
        <title>Characterization of near full-length genome sequences for standard panels of HIV-1 isolates established at the External Quality Assurance Program Oversight Laboratory (EQAPOL).</title>
        <authorList>
            <person name="Hora B."/>
            <person name="Chen Y."/>
            <person name="Stone M."/>
            <person name="Manak M."/>
            <person name="Busch M.P."/>
            <person name="Denny T.N."/>
            <person name="Gao F."/>
        </authorList>
    </citation>
    <scope>NUCLEOTIDE SEQUENCE</scope>
    <source>
        <strain evidence="31">DEURF09NG004</strain>
    </source>
</reference>
<keyword evidence="24 28" id="KW-1035">Host cytoplasm</keyword>
<dbReference type="SUPFAM" id="SSF47943">
    <property type="entry name" value="Retrovirus capsid protein, N-terminal core domain"/>
    <property type="match status" value="1"/>
</dbReference>
<dbReference type="FunFam" id="4.10.60.10:FF:000001">
    <property type="entry name" value="Gag polyprotein"/>
    <property type="match status" value="1"/>
</dbReference>
<comment type="subcellular location">
    <subcellularLocation>
        <location evidence="1">Host cell membrane</location>
        <topology evidence="1">Lipid-anchor</topology>
    </subcellularLocation>
    <subcellularLocation>
        <location evidence="2">Host endosome</location>
        <location evidence="2">Host multivesicular body</location>
    </subcellularLocation>
    <subcellularLocation>
        <location evidence="26">Virion membrane</location>
        <topology evidence="26">Lipid-anchor</topology>
    </subcellularLocation>
    <subcellularLocation>
        <location evidence="28">Virion</location>
    </subcellularLocation>
    <subcellularLocation>
        <location evidence="28">Host cytoplasm</location>
    </subcellularLocation>
    <subcellularLocation>
        <location evidence="28">Host nucleus</location>
    </subcellularLocation>
</comment>
<evidence type="ECO:0000256" key="1">
    <source>
        <dbReference type="ARBA" id="ARBA00004425"/>
    </source>
</evidence>
<evidence type="ECO:0000313" key="31">
    <source>
        <dbReference type="EMBL" id="ATZ77162.1"/>
    </source>
</evidence>
<keyword evidence="13 28" id="KW-0479">Metal-binding</keyword>
<keyword evidence="4" id="KW-1187">Viral budding via the host ESCRT complexes</keyword>
<evidence type="ECO:0000256" key="8">
    <source>
        <dbReference type="ARBA" id="ARBA00022562"/>
    </source>
</evidence>
<dbReference type="InterPro" id="IPR000071">
    <property type="entry name" value="Lentvrl_matrix_N"/>
</dbReference>
<evidence type="ECO:0000256" key="20">
    <source>
        <dbReference type="ARBA" id="ARBA00022884"/>
    </source>
</evidence>
<evidence type="ECO:0000256" key="12">
    <source>
        <dbReference type="ARBA" id="ARBA00022707"/>
    </source>
</evidence>
<evidence type="ECO:0000256" key="24">
    <source>
        <dbReference type="ARBA" id="ARBA00023200"/>
    </source>
</evidence>
<evidence type="ECO:0000256" key="27">
    <source>
        <dbReference type="PROSITE-ProRule" id="PRU00047"/>
    </source>
</evidence>
<sequence length="495" mass="55103">MGARASVLTGGKLDAWEKIRLRPGGKKKYKMKHLVWASRELERFALNPDLLETGEGCQQIMRQLQPSLQTGTEEIKSLYNTVATLYCVHQKIEAKDTKEALEEVEKRQKSSQQETQKAAKRNGSQVSQNYPIVQNAQGQMVHQPISPRTLNAWVKVVEEKAFSPEVIPMFTALSEGATPQDLNTMLNTVGGHQAAMQMLKDTINDEAAEWDRLHPAQAGPVAPGQIRDPRGSDIAGTTSTLQEQIAWMTSNPPIPVGEIYKRWIILGLNKIVRMYSPTSILDIKQGPKEPFRDYVDRFFKTLRAEQATQDVKNWMTDTLLVQNANPDCKTILRALGPGATLEEMMTACQGVGGPSHKARVLAEAMSQASGASAAIMMQKSNFKGPRRNIKCFNCGKEGHLARNCRAPRKKGCWKCGREGHQMKDCTERQANFLGRIWPSNKGRPGNFLQNRPEPTAPPMESFGFEEEIAPSPKQEPKEKETPPLTSLKSLFGSDP</sequence>
<evidence type="ECO:0000256" key="11">
    <source>
        <dbReference type="ARBA" id="ARBA00022637"/>
    </source>
</evidence>
<dbReference type="InterPro" id="IPR050195">
    <property type="entry name" value="Primate_lentivir_Gag_pol-like"/>
</dbReference>
<evidence type="ECO:0000256" key="25">
    <source>
        <dbReference type="ARBA" id="ARBA00023288"/>
    </source>
</evidence>
<keyword evidence="17 28" id="KW-0862">Zinc</keyword>
<dbReference type="PRINTS" id="PR00234">
    <property type="entry name" value="HIV1MATRIX"/>
</dbReference>
<name>A0A2H4ULU9_HV1</name>
<dbReference type="FunFam" id="1.10.375.10:FF:000001">
    <property type="entry name" value="Gag polyprotein"/>
    <property type="match status" value="1"/>
</dbReference>
<protein>
    <recommendedName>
        <fullName evidence="28">Gag polyprotein</fullName>
    </recommendedName>
    <component>
        <recommendedName>
            <fullName evidence="28">Matrix protein p17</fullName>
            <shortName evidence="28">MA</shortName>
        </recommendedName>
    </component>
</protein>
<evidence type="ECO:0000256" key="9">
    <source>
        <dbReference type="ARBA" id="ARBA00022581"/>
    </source>
</evidence>
<keyword evidence="11" id="KW-1198">Viral budding</keyword>
<dbReference type="GO" id="GO:0003723">
    <property type="term" value="F:RNA binding"/>
    <property type="evidence" value="ECO:0007669"/>
    <property type="project" value="UniProtKB-KW"/>
</dbReference>
<feature type="domain" description="CCHC-type" evidence="30">
    <location>
        <begin position="390"/>
        <end position="405"/>
    </location>
</feature>
<keyword evidence="14" id="KW-0677">Repeat</keyword>
<evidence type="ECO:0000256" key="5">
    <source>
        <dbReference type="ARBA" id="ARBA00022511"/>
    </source>
</evidence>
<dbReference type="GO" id="GO:0072494">
    <property type="term" value="C:host multivesicular body"/>
    <property type="evidence" value="ECO:0007669"/>
    <property type="project" value="UniProtKB-SubCell"/>
</dbReference>